<dbReference type="InterPro" id="IPR046848">
    <property type="entry name" value="E_motif"/>
</dbReference>
<reference evidence="5 6" key="1">
    <citation type="submission" date="2020-08" db="EMBL/GenBank/DDBJ databases">
        <title>Plant Genome Project.</title>
        <authorList>
            <person name="Zhang R.-G."/>
        </authorList>
    </citation>
    <scope>NUCLEOTIDE SEQUENCE [LARGE SCALE GENOMIC DNA]</scope>
    <source>
        <tissue evidence="5">Rhizome</tissue>
    </source>
</reference>
<proteinExistence type="predicted"/>
<dbReference type="Pfam" id="PF01535">
    <property type="entry name" value="PPR"/>
    <property type="match status" value="2"/>
</dbReference>
<feature type="region of interest" description="Disordered" evidence="3">
    <location>
        <begin position="395"/>
        <end position="487"/>
    </location>
</feature>
<evidence type="ECO:0000256" key="3">
    <source>
        <dbReference type="SAM" id="MobiDB-lite"/>
    </source>
</evidence>
<dbReference type="Pfam" id="PF20431">
    <property type="entry name" value="E_motif"/>
    <property type="match status" value="1"/>
</dbReference>
<sequence length="546" mass="60278">MYIKCGCLQLARQVFDEMAERTVVSWSAMIGGHAMHGQAEEALELFSKMEEASVEPNAVTFVGLLHACSHIGLLQEGRQFFRSMTQDYGIVPEIEHYGCMVDLLSRAGLLEEAREFINKMPIEPNSVVWGALLGGAKVHKNIKMGEEAIHNLMELDPRNDGYYVVLSNIYADAERWEDVAKIRRMMKDRGLKKTPGWSTISLDGVVHSFVAAVLLDMDEKNKERVLYHHSEKLAAASGLMNTANGTPIRIMKNLRVCSDCHAALKLISEITNREIVVRDRNRGLGDAAGRTRLGLASISLSHYINVATLSSNAGTVDSFNDGSAEAELKANEVGHSNWQEEKAVLSRGSNPGHCVSPDYKQQKLKGSFTSSPTARGINSGSNIWECDRVVREDGSLTREETNGSFQSKTTKVDDVQSNSWTANPRIFPLSRSASSRRSSRGKSILENHKDKLTANTSGFAREQWGRKSSSPSVSPSPRRKDSSRLQFEGSSDIGLVKVNNDVSDLIPSTVGNDMPETITESSSLVAPDARARTYQARNLRNIRQIH</sequence>
<feature type="compositionally biased region" description="Basic and acidic residues" evidence="3">
    <location>
        <begin position="443"/>
        <end position="452"/>
    </location>
</feature>
<dbReference type="PROSITE" id="PS51375">
    <property type="entry name" value="PPR"/>
    <property type="match status" value="1"/>
</dbReference>
<dbReference type="InterPro" id="IPR046960">
    <property type="entry name" value="PPR_At4g14850-like_plant"/>
</dbReference>
<keyword evidence="1" id="KW-0677">Repeat</keyword>
<protein>
    <recommendedName>
        <fullName evidence="4">DYW domain-containing protein</fullName>
    </recommendedName>
</protein>
<evidence type="ECO:0000256" key="1">
    <source>
        <dbReference type="ARBA" id="ARBA00022737"/>
    </source>
</evidence>
<evidence type="ECO:0000256" key="2">
    <source>
        <dbReference type="PROSITE-ProRule" id="PRU00708"/>
    </source>
</evidence>
<feature type="compositionally biased region" description="Polar residues" evidence="3">
    <location>
        <begin position="402"/>
        <end position="422"/>
    </location>
</feature>
<gene>
    <name evidence="5" type="ORF">ZIOFF_063242</name>
</gene>
<evidence type="ECO:0000313" key="6">
    <source>
        <dbReference type="Proteomes" id="UP000734854"/>
    </source>
</evidence>
<feature type="domain" description="DYW" evidence="4">
    <location>
        <begin position="212"/>
        <end position="282"/>
    </location>
</feature>
<organism evidence="5 6">
    <name type="scientific">Zingiber officinale</name>
    <name type="common">Ginger</name>
    <name type="synonym">Amomum zingiber</name>
    <dbReference type="NCBI Taxonomy" id="94328"/>
    <lineage>
        <taxon>Eukaryota</taxon>
        <taxon>Viridiplantae</taxon>
        <taxon>Streptophyta</taxon>
        <taxon>Embryophyta</taxon>
        <taxon>Tracheophyta</taxon>
        <taxon>Spermatophyta</taxon>
        <taxon>Magnoliopsida</taxon>
        <taxon>Liliopsida</taxon>
        <taxon>Zingiberales</taxon>
        <taxon>Zingiberaceae</taxon>
        <taxon>Zingiber</taxon>
    </lineage>
</organism>
<dbReference type="AlphaFoldDB" id="A0A8J5F6D3"/>
<feature type="compositionally biased region" description="Low complexity" evidence="3">
    <location>
        <begin position="466"/>
        <end position="476"/>
    </location>
</feature>
<dbReference type="InterPro" id="IPR011990">
    <property type="entry name" value="TPR-like_helical_dom_sf"/>
</dbReference>
<comment type="caution">
    <text evidence="5">The sequence shown here is derived from an EMBL/GenBank/DDBJ whole genome shotgun (WGS) entry which is preliminary data.</text>
</comment>
<dbReference type="Proteomes" id="UP000734854">
    <property type="component" value="Unassembled WGS sequence"/>
</dbReference>
<keyword evidence="6" id="KW-1185">Reference proteome</keyword>
<feature type="repeat" description="PPR" evidence="2">
    <location>
        <begin position="22"/>
        <end position="56"/>
    </location>
</feature>
<dbReference type="EMBL" id="JACMSC010000017">
    <property type="protein sequence ID" value="KAG6479768.1"/>
    <property type="molecule type" value="Genomic_DNA"/>
</dbReference>
<evidence type="ECO:0000313" key="5">
    <source>
        <dbReference type="EMBL" id="KAG6479768.1"/>
    </source>
</evidence>
<dbReference type="GO" id="GO:0008270">
    <property type="term" value="F:zinc ion binding"/>
    <property type="evidence" value="ECO:0007669"/>
    <property type="project" value="InterPro"/>
</dbReference>
<dbReference type="PANTHER" id="PTHR47926:SF458">
    <property type="entry name" value="PENTATRICOPEPTIDE REPEAT-CONTAINING PROTEIN"/>
    <property type="match status" value="1"/>
</dbReference>
<dbReference type="GO" id="GO:0009451">
    <property type="term" value="P:RNA modification"/>
    <property type="evidence" value="ECO:0007669"/>
    <property type="project" value="InterPro"/>
</dbReference>
<dbReference type="InterPro" id="IPR032867">
    <property type="entry name" value="DYW_dom"/>
</dbReference>
<dbReference type="Gene3D" id="1.25.40.10">
    <property type="entry name" value="Tetratricopeptide repeat domain"/>
    <property type="match status" value="1"/>
</dbReference>
<dbReference type="InterPro" id="IPR002885">
    <property type="entry name" value="PPR_rpt"/>
</dbReference>
<dbReference type="Pfam" id="PF13041">
    <property type="entry name" value="PPR_2"/>
    <property type="match status" value="1"/>
</dbReference>
<accession>A0A8J5F6D3</accession>
<dbReference type="NCBIfam" id="TIGR00756">
    <property type="entry name" value="PPR"/>
    <property type="match status" value="1"/>
</dbReference>
<dbReference type="PANTHER" id="PTHR47926">
    <property type="entry name" value="PENTATRICOPEPTIDE REPEAT-CONTAINING PROTEIN"/>
    <property type="match status" value="1"/>
</dbReference>
<name>A0A8J5F6D3_ZINOF</name>
<dbReference type="FunFam" id="1.25.40.10:FF:000184">
    <property type="entry name" value="Pentatricopeptide repeat-containing protein, chloroplastic"/>
    <property type="match status" value="1"/>
</dbReference>
<evidence type="ECO:0000259" key="4">
    <source>
        <dbReference type="Pfam" id="PF14432"/>
    </source>
</evidence>
<dbReference type="Pfam" id="PF14432">
    <property type="entry name" value="DYW_deaminase"/>
    <property type="match status" value="1"/>
</dbReference>
<feature type="region of interest" description="Disordered" evidence="3">
    <location>
        <begin position="346"/>
        <end position="374"/>
    </location>
</feature>
<dbReference type="GO" id="GO:0003723">
    <property type="term" value="F:RNA binding"/>
    <property type="evidence" value="ECO:0007669"/>
    <property type="project" value="InterPro"/>
</dbReference>